<organism evidence="4 5">
    <name type="scientific">Immundisolibacter cernigliae</name>
    <dbReference type="NCBI Taxonomy" id="1810504"/>
    <lineage>
        <taxon>Bacteria</taxon>
        <taxon>Pseudomonadati</taxon>
        <taxon>Pseudomonadota</taxon>
        <taxon>Gammaproteobacteria</taxon>
        <taxon>Immundisolibacterales</taxon>
        <taxon>Immundisolibacteraceae</taxon>
        <taxon>Immundisolibacter</taxon>
    </lineage>
</organism>
<evidence type="ECO:0000313" key="4">
    <source>
        <dbReference type="EMBL" id="ANX03924.1"/>
    </source>
</evidence>
<dbReference type="InterPro" id="IPR004147">
    <property type="entry name" value="ABC1_dom"/>
</dbReference>
<dbReference type="InterPro" id="IPR050154">
    <property type="entry name" value="UbiB_kinase"/>
</dbReference>
<accession>A0A1B1YSW7</accession>
<dbReference type="Pfam" id="PF03109">
    <property type="entry name" value="ABC1"/>
    <property type="match status" value="1"/>
</dbReference>
<feature type="region of interest" description="Disordered" evidence="2">
    <location>
        <begin position="411"/>
        <end position="435"/>
    </location>
</feature>
<feature type="compositionally biased region" description="Low complexity" evidence="2">
    <location>
        <begin position="423"/>
        <end position="435"/>
    </location>
</feature>
<name>A0A1B1YSW7_9GAMM</name>
<dbReference type="InterPro" id="IPR011009">
    <property type="entry name" value="Kinase-like_dom_sf"/>
</dbReference>
<proteinExistence type="inferred from homology"/>
<dbReference type="OrthoDB" id="9795390at2"/>
<gene>
    <name evidence="4" type="ORF">PG2T_06775</name>
</gene>
<feature type="domain" description="ABC1 atypical kinase-like" evidence="3">
    <location>
        <begin position="71"/>
        <end position="308"/>
    </location>
</feature>
<evidence type="ECO:0000259" key="3">
    <source>
        <dbReference type="Pfam" id="PF03109"/>
    </source>
</evidence>
<comment type="similarity">
    <text evidence="1">Belongs to the protein kinase superfamily. ADCK protein kinase family.</text>
</comment>
<reference evidence="5" key="1">
    <citation type="submission" date="2016-03" db="EMBL/GenBank/DDBJ databases">
        <title>Complete genome sequence of Solimmundus cernigliae, representing a novel lineage of polycyclic aromatic hydrocarbon degraders within the Gammaproteobacteria.</title>
        <authorList>
            <person name="Singleton D.R."/>
            <person name="Dickey A.N."/>
            <person name="Scholl E.H."/>
            <person name="Wright F.A."/>
            <person name="Aitken M.D."/>
        </authorList>
    </citation>
    <scope>NUCLEOTIDE SEQUENCE [LARGE SCALE GENOMIC DNA]</scope>
    <source>
        <strain evidence="5">TR3.2</strain>
    </source>
</reference>
<evidence type="ECO:0000256" key="1">
    <source>
        <dbReference type="ARBA" id="ARBA00009670"/>
    </source>
</evidence>
<sequence>MSAPRALIIAWRLLRLALVIAREHRHAPEAAAAALRDTPAALGATFVKLGQGLSQRLDLLPAPYTQALAALQDRVPPFPAAAARATVEAAFGQPLDALFAEFDDTPLAAASLAQVHRATLADGTAVVVKVRRPRLRAEVEHDLRWLRRVVRAAMLLWPPFAHWRPLDLVDEIAAQLRREIDFRVEAANMRRMQRVLAAVPGVHVPTVVEPLVHEDVLVQTLSVGRPIASAYGTDDGKRLAGLLLDAYLQQLFGVGFFHGDPHPGNAFVMADGGLCLHDFGVIGYLDRHARHALAQALHGVAGCDAPSVLTAAVELGLLDVPPDRRDVIAMVDLILAEFATKPLAESSAAQVLLRIARLDSRQHLLLPRNLILLLRTLMLLEGLMRALDPGFALPAEPQARSGKVAELLQPGHRAGAASRAPDRPTAAGAARALAA</sequence>
<evidence type="ECO:0000256" key="2">
    <source>
        <dbReference type="SAM" id="MobiDB-lite"/>
    </source>
</evidence>
<dbReference type="EMBL" id="CP014671">
    <property type="protein sequence ID" value="ANX03924.1"/>
    <property type="molecule type" value="Genomic_DNA"/>
</dbReference>
<dbReference type="KEGG" id="gbi:PG2T_06775"/>
<dbReference type="InParanoid" id="A0A1B1YSW7"/>
<protein>
    <recommendedName>
        <fullName evidence="3">ABC1 atypical kinase-like domain-containing protein</fullName>
    </recommendedName>
</protein>
<keyword evidence="5" id="KW-1185">Reference proteome</keyword>
<evidence type="ECO:0000313" key="5">
    <source>
        <dbReference type="Proteomes" id="UP000092952"/>
    </source>
</evidence>
<dbReference type="PANTHER" id="PTHR10566">
    <property type="entry name" value="CHAPERONE-ACTIVITY OF BC1 COMPLEX CABC1 -RELATED"/>
    <property type="match status" value="1"/>
</dbReference>
<dbReference type="STRING" id="1810504.PG2T_06775"/>
<dbReference type="AlphaFoldDB" id="A0A1B1YSW7"/>
<dbReference type="RefSeq" id="WP_068803676.1">
    <property type="nucleotide sequence ID" value="NZ_CP014671.1"/>
</dbReference>
<dbReference type="SUPFAM" id="SSF56112">
    <property type="entry name" value="Protein kinase-like (PK-like)"/>
    <property type="match status" value="1"/>
</dbReference>
<dbReference type="CDD" id="cd05121">
    <property type="entry name" value="ABC1_ADCK3-like"/>
    <property type="match status" value="1"/>
</dbReference>
<dbReference type="Proteomes" id="UP000092952">
    <property type="component" value="Chromosome"/>
</dbReference>
<dbReference type="PANTHER" id="PTHR10566:SF113">
    <property type="entry name" value="PROTEIN ACTIVITY OF BC1 COMPLEX KINASE 7, CHLOROPLASTIC"/>
    <property type="match status" value="1"/>
</dbReference>